<dbReference type="EMBL" id="AAOE01000001">
    <property type="protein sequence ID" value="EAR11258.1"/>
    <property type="molecule type" value="Genomic_DNA"/>
</dbReference>
<gene>
    <name evidence="3" type="ORF">MED297_20262</name>
</gene>
<dbReference type="HOGENOM" id="CLU_130403_0_0_6"/>
<reference evidence="3 4" key="1">
    <citation type="submission" date="2006-02" db="EMBL/GenBank/DDBJ databases">
        <authorList>
            <person name="Pinhassi J."/>
            <person name="Pedros-Alio C."/>
            <person name="Ferriera S."/>
            <person name="Johnson J."/>
            <person name="Kravitz S."/>
            <person name="Halpern A."/>
            <person name="Remington K."/>
            <person name="Beeson K."/>
            <person name="Tran B."/>
            <person name="Rogers Y.-H."/>
            <person name="Friedman R."/>
            <person name="Venter J.C."/>
        </authorList>
    </citation>
    <scope>NUCLEOTIDE SEQUENCE [LARGE SCALE GENOMIC DNA]</scope>
    <source>
        <strain evidence="3 4">MED297</strain>
    </source>
</reference>
<evidence type="ECO:0000313" key="4">
    <source>
        <dbReference type="Proteomes" id="UP000005953"/>
    </source>
</evidence>
<dbReference type="STRING" id="314283.MED297_20262"/>
<dbReference type="AlphaFoldDB" id="A4B9F7"/>
<organism evidence="3 4">
    <name type="scientific">Reinekea blandensis MED297</name>
    <dbReference type="NCBI Taxonomy" id="314283"/>
    <lineage>
        <taxon>Bacteria</taxon>
        <taxon>Pseudomonadati</taxon>
        <taxon>Pseudomonadota</taxon>
        <taxon>Gammaproteobacteria</taxon>
        <taxon>Oceanospirillales</taxon>
        <taxon>Saccharospirillaceae</taxon>
        <taxon>Reinekea</taxon>
    </lineage>
</organism>
<accession>A4B9F7</accession>
<dbReference type="PANTHER" id="PTHR36503">
    <property type="entry name" value="BLR2520 PROTEIN"/>
    <property type="match status" value="1"/>
</dbReference>
<dbReference type="Proteomes" id="UP000005953">
    <property type="component" value="Unassembled WGS sequence"/>
</dbReference>
<sequence>MELGAFSVSLSVKDIQASKAFYEKLGFTPFGGDEAQHWLMMKNGDTVLGLFQGMFDSNVLTFNPGWDSNAERVDGFSDVRAIQQHLKTQGITLKDETDPNGSGPGFISLVDPDGNGILIDQHTE</sequence>
<feature type="domain" description="VOC" evidence="2">
    <location>
        <begin position="4"/>
        <end position="122"/>
    </location>
</feature>
<feature type="region of interest" description="Disordered" evidence="1">
    <location>
        <begin position="93"/>
        <end position="115"/>
    </location>
</feature>
<protein>
    <recommendedName>
        <fullName evidence="2">VOC domain-containing protein</fullName>
    </recommendedName>
</protein>
<dbReference type="PANTHER" id="PTHR36503:SF1">
    <property type="entry name" value="BLR2520 PROTEIN"/>
    <property type="match status" value="1"/>
</dbReference>
<evidence type="ECO:0000313" key="3">
    <source>
        <dbReference type="EMBL" id="EAR11258.1"/>
    </source>
</evidence>
<dbReference type="InterPro" id="IPR037523">
    <property type="entry name" value="VOC_core"/>
</dbReference>
<dbReference type="Gene3D" id="3.10.180.10">
    <property type="entry name" value="2,3-Dihydroxybiphenyl 1,2-Dioxygenase, domain 1"/>
    <property type="match status" value="1"/>
</dbReference>
<name>A4B9F7_9GAMM</name>
<proteinExistence type="predicted"/>
<evidence type="ECO:0000256" key="1">
    <source>
        <dbReference type="SAM" id="MobiDB-lite"/>
    </source>
</evidence>
<dbReference type="RefSeq" id="WP_008044789.1">
    <property type="nucleotide sequence ID" value="NZ_CH724151.1"/>
</dbReference>
<keyword evidence="4" id="KW-1185">Reference proteome</keyword>
<dbReference type="PROSITE" id="PS51819">
    <property type="entry name" value="VOC"/>
    <property type="match status" value="1"/>
</dbReference>
<dbReference type="CDD" id="cd06587">
    <property type="entry name" value="VOC"/>
    <property type="match status" value="1"/>
</dbReference>
<dbReference type="InterPro" id="IPR029068">
    <property type="entry name" value="Glyas_Bleomycin-R_OHBP_Dase"/>
</dbReference>
<evidence type="ECO:0000259" key="2">
    <source>
        <dbReference type="PROSITE" id="PS51819"/>
    </source>
</evidence>
<dbReference type="Pfam" id="PF00903">
    <property type="entry name" value="Glyoxalase"/>
    <property type="match status" value="1"/>
</dbReference>
<dbReference type="SUPFAM" id="SSF54593">
    <property type="entry name" value="Glyoxalase/Bleomycin resistance protein/Dihydroxybiphenyl dioxygenase"/>
    <property type="match status" value="1"/>
</dbReference>
<dbReference type="OrthoDB" id="2719609at2"/>
<comment type="caution">
    <text evidence="3">The sequence shown here is derived from an EMBL/GenBank/DDBJ whole genome shotgun (WGS) entry which is preliminary data.</text>
</comment>
<dbReference type="InterPro" id="IPR004360">
    <property type="entry name" value="Glyas_Fos-R_dOase_dom"/>
</dbReference>